<evidence type="ECO:0000256" key="12">
    <source>
        <dbReference type="SAM" id="MobiDB-lite"/>
    </source>
</evidence>
<evidence type="ECO:0000256" key="4">
    <source>
        <dbReference type="ARBA" id="ARBA00022692"/>
    </source>
</evidence>
<name>A0AA38HBM6_9TREE</name>
<sequence>MSSSSSKVLTPGPSATAPSAAVVPQRTPLAPLSLLESFACGGLAGCAAVTVSNVPEVMKTRLQLQGELQRADSNAPKVYKNVLDVFQKTWRHEGIKGLQRGLLPAYGYQILLNGSRLGFYEPIRRSLTATVGRNPDEVLASTAIVAGAMTGCIGAALGSPLFMVKARIQAYSPALPVGAQHYYKGSFDALRTILKSDGILGLWRGVNAAILRTAMGSSVQLPSYNLGKKYLISWGWKENGYSTYLVASGVSGFCVCAAMQPADTVLTRMYNQNTVKDPITGRVRGALYTNPIDCLWKTFKAEGIAGWYKGTTAHLLRIWPHTVITLVANEFVMTKYRAAKMRWAGDA</sequence>
<keyword evidence="4 10" id="KW-0812">Transmembrane</keyword>
<evidence type="ECO:0000256" key="5">
    <source>
        <dbReference type="ARBA" id="ARBA00022737"/>
    </source>
</evidence>
<gene>
    <name evidence="13" type="ORF">MKK02DRAFT_37384</name>
</gene>
<keyword evidence="3 11" id="KW-0813">Transport</keyword>
<keyword evidence="5" id="KW-0677">Repeat</keyword>
<dbReference type="GeneID" id="77728844"/>
<keyword evidence="8" id="KW-0496">Mitochondrion</keyword>
<proteinExistence type="inferred from homology"/>
<comment type="similarity">
    <text evidence="2 11">Belongs to the mitochondrial carrier (TC 2.A.29) family.</text>
</comment>
<keyword evidence="7" id="KW-1133">Transmembrane helix</keyword>
<keyword evidence="9 10" id="KW-0472">Membrane</keyword>
<dbReference type="InterPro" id="IPR018108">
    <property type="entry name" value="MCP_transmembrane"/>
</dbReference>
<dbReference type="PANTHER" id="PTHR45928:SF1">
    <property type="entry name" value="RE38146P"/>
    <property type="match status" value="1"/>
</dbReference>
<evidence type="ECO:0000256" key="1">
    <source>
        <dbReference type="ARBA" id="ARBA00004448"/>
    </source>
</evidence>
<feature type="repeat" description="Solcar" evidence="10">
    <location>
        <begin position="138"/>
        <end position="230"/>
    </location>
</feature>
<evidence type="ECO:0000313" key="13">
    <source>
        <dbReference type="EMBL" id="KAI9637085.1"/>
    </source>
</evidence>
<dbReference type="EMBL" id="JAKWFO010000005">
    <property type="protein sequence ID" value="KAI9637085.1"/>
    <property type="molecule type" value="Genomic_DNA"/>
</dbReference>
<feature type="compositionally biased region" description="Low complexity" evidence="12">
    <location>
        <begin position="10"/>
        <end position="22"/>
    </location>
</feature>
<dbReference type="PROSITE" id="PS50920">
    <property type="entry name" value="SOLCAR"/>
    <property type="match status" value="3"/>
</dbReference>
<evidence type="ECO:0000256" key="6">
    <source>
        <dbReference type="ARBA" id="ARBA00022792"/>
    </source>
</evidence>
<dbReference type="SUPFAM" id="SSF103506">
    <property type="entry name" value="Mitochondrial carrier"/>
    <property type="match status" value="1"/>
</dbReference>
<evidence type="ECO:0000256" key="2">
    <source>
        <dbReference type="ARBA" id="ARBA00006375"/>
    </source>
</evidence>
<feature type="region of interest" description="Disordered" evidence="12">
    <location>
        <begin position="1"/>
        <end position="22"/>
    </location>
</feature>
<comment type="caution">
    <text evidence="13">The sequence shown here is derived from an EMBL/GenBank/DDBJ whole genome shotgun (WGS) entry which is preliminary data.</text>
</comment>
<dbReference type="GO" id="GO:0005743">
    <property type="term" value="C:mitochondrial inner membrane"/>
    <property type="evidence" value="ECO:0007669"/>
    <property type="project" value="UniProtKB-SubCell"/>
</dbReference>
<evidence type="ECO:0000256" key="8">
    <source>
        <dbReference type="ARBA" id="ARBA00023128"/>
    </source>
</evidence>
<evidence type="ECO:0000313" key="14">
    <source>
        <dbReference type="Proteomes" id="UP001164286"/>
    </source>
</evidence>
<dbReference type="InterPro" id="IPR051508">
    <property type="entry name" value="Mito_Carrier_Antiporter"/>
</dbReference>
<feature type="repeat" description="Solcar" evidence="10">
    <location>
        <begin position="239"/>
        <end position="335"/>
    </location>
</feature>
<keyword evidence="6" id="KW-0999">Mitochondrion inner membrane</keyword>
<dbReference type="RefSeq" id="XP_052946862.1">
    <property type="nucleotide sequence ID" value="XM_053089639.1"/>
</dbReference>
<dbReference type="InterPro" id="IPR023395">
    <property type="entry name" value="MCP_dom_sf"/>
</dbReference>
<evidence type="ECO:0000256" key="9">
    <source>
        <dbReference type="ARBA" id="ARBA00023136"/>
    </source>
</evidence>
<evidence type="ECO:0000256" key="11">
    <source>
        <dbReference type="RuleBase" id="RU000488"/>
    </source>
</evidence>
<accession>A0AA38HBM6</accession>
<evidence type="ECO:0000256" key="10">
    <source>
        <dbReference type="PROSITE-ProRule" id="PRU00282"/>
    </source>
</evidence>
<evidence type="ECO:0000256" key="3">
    <source>
        <dbReference type="ARBA" id="ARBA00022448"/>
    </source>
</evidence>
<dbReference type="Proteomes" id="UP001164286">
    <property type="component" value="Unassembled WGS sequence"/>
</dbReference>
<dbReference type="AlphaFoldDB" id="A0AA38HBM6"/>
<organism evidence="13 14">
    <name type="scientific">Dioszegia hungarica</name>
    <dbReference type="NCBI Taxonomy" id="4972"/>
    <lineage>
        <taxon>Eukaryota</taxon>
        <taxon>Fungi</taxon>
        <taxon>Dikarya</taxon>
        <taxon>Basidiomycota</taxon>
        <taxon>Agaricomycotina</taxon>
        <taxon>Tremellomycetes</taxon>
        <taxon>Tremellales</taxon>
        <taxon>Bulleribasidiaceae</taxon>
        <taxon>Dioszegia</taxon>
    </lineage>
</organism>
<evidence type="ECO:0000256" key="7">
    <source>
        <dbReference type="ARBA" id="ARBA00022989"/>
    </source>
</evidence>
<dbReference type="Pfam" id="PF00153">
    <property type="entry name" value="Mito_carr"/>
    <property type="match status" value="3"/>
</dbReference>
<protein>
    <submittedName>
        <fullName evidence="13">Mitochondrial carrier domain-containing protein</fullName>
    </submittedName>
</protein>
<keyword evidence="14" id="KW-1185">Reference proteome</keyword>
<dbReference type="Gene3D" id="1.50.40.10">
    <property type="entry name" value="Mitochondrial carrier domain"/>
    <property type="match status" value="1"/>
</dbReference>
<reference evidence="13" key="1">
    <citation type="journal article" date="2022" name="G3 (Bethesda)">
        <title>High quality genome of the basidiomycete yeast Dioszegia hungarica PDD-24b-2 isolated from cloud water.</title>
        <authorList>
            <person name="Jarrige D."/>
            <person name="Haridas S."/>
            <person name="Bleykasten-Grosshans C."/>
            <person name="Joly M."/>
            <person name="Nadalig T."/>
            <person name="Sancelme M."/>
            <person name="Vuilleumier S."/>
            <person name="Grigoriev I.V."/>
            <person name="Amato P."/>
            <person name="Bringel F."/>
        </authorList>
    </citation>
    <scope>NUCLEOTIDE SEQUENCE</scope>
    <source>
        <strain evidence="13">PDD-24b-2</strain>
    </source>
</reference>
<comment type="subcellular location">
    <subcellularLocation>
        <location evidence="1">Mitochondrion inner membrane</location>
        <topology evidence="1">Multi-pass membrane protein</topology>
    </subcellularLocation>
</comment>
<feature type="repeat" description="Solcar" evidence="10">
    <location>
        <begin position="32"/>
        <end position="126"/>
    </location>
</feature>
<dbReference type="PANTHER" id="PTHR45928">
    <property type="entry name" value="RE38146P"/>
    <property type="match status" value="1"/>
</dbReference>